<accession>A0ACB7PAA8</accession>
<reference evidence="1 2" key="1">
    <citation type="journal article" date="2021" name="Nat. Commun.">
        <title>Genetic determinants of endophytism in the Arabidopsis root mycobiome.</title>
        <authorList>
            <person name="Mesny F."/>
            <person name="Miyauchi S."/>
            <person name="Thiergart T."/>
            <person name="Pickel B."/>
            <person name="Atanasova L."/>
            <person name="Karlsson M."/>
            <person name="Huettel B."/>
            <person name="Barry K.W."/>
            <person name="Haridas S."/>
            <person name="Chen C."/>
            <person name="Bauer D."/>
            <person name="Andreopoulos W."/>
            <person name="Pangilinan J."/>
            <person name="LaButti K."/>
            <person name="Riley R."/>
            <person name="Lipzen A."/>
            <person name="Clum A."/>
            <person name="Drula E."/>
            <person name="Henrissat B."/>
            <person name="Kohler A."/>
            <person name="Grigoriev I.V."/>
            <person name="Martin F.M."/>
            <person name="Hacquard S."/>
        </authorList>
    </citation>
    <scope>NUCLEOTIDE SEQUENCE [LARGE SCALE GENOMIC DNA]</scope>
    <source>
        <strain evidence="1 2">MPI-SDFR-AT-0079</strain>
    </source>
</reference>
<proteinExistence type="predicted"/>
<gene>
    <name evidence="1" type="ORF">F5144DRAFT_630244</name>
</gene>
<keyword evidence="2" id="KW-1185">Reference proteome</keyword>
<keyword evidence="1" id="KW-0378">Hydrolase</keyword>
<protein>
    <submittedName>
        <fullName evidence="1">Glycoside hydrolase family 71 protein</fullName>
    </submittedName>
</protein>
<organism evidence="1 2">
    <name type="scientific">Chaetomium tenue</name>
    <dbReference type="NCBI Taxonomy" id="1854479"/>
    <lineage>
        <taxon>Eukaryota</taxon>
        <taxon>Fungi</taxon>
        <taxon>Dikarya</taxon>
        <taxon>Ascomycota</taxon>
        <taxon>Pezizomycotina</taxon>
        <taxon>Sordariomycetes</taxon>
        <taxon>Sordariomycetidae</taxon>
        <taxon>Sordariales</taxon>
        <taxon>Chaetomiaceae</taxon>
        <taxon>Chaetomium</taxon>
    </lineage>
</organism>
<evidence type="ECO:0000313" key="1">
    <source>
        <dbReference type="EMBL" id="KAH6632370.1"/>
    </source>
</evidence>
<evidence type="ECO:0000313" key="2">
    <source>
        <dbReference type="Proteomes" id="UP000724584"/>
    </source>
</evidence>
<dbReference type="EMBL" id="JAGIZQ010000004">
    <property type="protein sequence ID" value="KAH6632370.1"/>
    <property type="molecule type" value="Genomic_DNA"/>
</dbReference>
<name>A0ACB7PAA8_9PEZI</name>
<comment type="caution">
    <text evidence="1">The sequence shown here is derived from an EMBL/GenBank/DDBJ whole genome shotgun (WGS) entry which is preliminary data.</text>
</comment>
<sequence length="538" mass="58930">MSISPLLPLALTVLTGLQPAYAKAVFAHFMVSNAENYTLQQWENDIRLAKDAHIDAFALNMAFDELMNGVTIAHAYAAAEMVGDFKLFLSFDYAGNGPWSKALVMSTILNFKDRGAQYRHDGQPLVSTFEGPEWAEDWYDIKEVTGCFFVPDWSSLGAKAAMEAGGGDMDTYVDASYLQYLNGKPYMMPVSPWFYTNLPQWKKNWLWRGDNLWYDRWQEVVSIQPEWVQIISWNDYGESHYIGPIVDDALGALRSAPFNFVEDMPHDAWRAFLPTAIDLYVKNTTVVSGEGIVFWYRPNLGSACSDGLTTGNTASQLQLEFPPIQVMRDAVFYTVQLTSDADVTVSIGDVSVTGTWSNVPAGGAGLYHGNVTFDGHTGNVVVTLSRHGSQIASASGIPITSSCRSVNWNAWVGQALSGSHVKTALSTKNSVCIRGTGANDFAPLCEFSCKYGYCPIGACTCLARGPQQEKPEMTGIIAYPVAGRSADYSGLCSFNCNYGKIGDPWCPSDVCGTVKVPLVYIFRDSSSNTTVLETLQSA</sequence>
<dbReference type="Proteomes" id="UP000724584">
    <property type="component" value="Unassembled WGS sequence"/>
</dbReference>